<proteinExistence type="predicted"/>
<dbReference type="InterPro" id="IPR037401">
    <property type="entry name" value="SnoaL-like"/>
</dbReference>
<dbReference type="KEGG" id="pcre:NCTC12858_00232"/>
<feature type="domain" description="SnoaL-like" evidence="1">
    <location>
        <begin position="8"/>
        <end position="113"/>
    </location>
</feature>
<keyword evidence="5" id="KW-1185">Reference proteome</keyword>
<dbReference type="AlphaFoldDB" id="A0A0A2FS03"/>
<accession>A0A0A2FS03</accession>
<evidence type="ECO:0000313" key="5">
    <source>
        <dbReference type="Proteomes" id="UP000249300"/>
    </source>
</evidence>
<dbReference type="STRING" id="393921.HQ45_06550"/>
<reference evidence="2 4" key="1">
    <citation type="submission" date="2014-08" db="EMBL/GenBank/DDBJ databases">
        <title>Porphyromonas crevioricanis strain:COT-253_OH1447 Genome sequencing.</title>
        <authorList>
            <person name="Wallis C."/>
            <person name="Deusch O."/>
            <person name="O'Flynn C."/>
            <person name="Davis I."/>
            <person name="Jospin G."/>
            <person name="Darling A.E."/>
            <person name="Coil D.A."/>
            <person name="Alexiev A."/>
            <person name="Horsfall A."/>
            <person name="Kirkwood N."/>
            <person name="Harris S."/>
            <person name="Eisen J.A."/>
        </authorList>
    </citation>
    <scope>NUCLEOTIDE SEQUENCE [LARGE SCALE GENOMIC DNA]</scope>
    <source>
        <strain evidence="4">COT-253 OH1447</strain>
        <strain evidence="2">COT-253_OH1447</strain>
    </source>
</reference>
<evidence type="ECO:0000313" key="3">
    <source>
        <dbReference type="EMBL" id="SQH72417.1"/>
    </source>
</evidence>
<keyword evidence="2" id="KW-0413">Isomerase</keyword>
<evidence type="ECO:0000313" key="2">
    <source>
        <dbReference type="EMBL" id="KGN93793.1"/>
    </source>
</evidence>
<name>A0A0A2FS03_9PORP</name>
<dbReference type="Pfam" id="PF12680">
    <property type="entry name" value="SnoaL_2"/>
    <property type="match status" value="1"/>
</dbReference>
<dbReference type="Proteomes" id="UP000030136">
    <property type="component" value="Unassembled WGS sequence"/>
</dbReference>
<dbReference type="eggNOG" id="COG3631">
    <property type="taxonomic scope" value="Bacteria"/>
</dbReference>
<dbReference type="EMBL" id="LS483447">
    <property type="protein sequence ID" value="SQH72417.1"/>
    <property type="molecule type" value="Genomic_DNA"/>
</dbReference>
<protein>
    <submittedName>
        <fullName evidence="2 3">Ketosteroid isomerase</fullName>
    </submittedName>
</protein>
<dbReference type="GO" id="GO:0016853">
    <property type="term" value="F:isomerase activity"/>
    <property type="evidence" value="ECO:0007669"/>
    <property type="project" value="UniProtKB-KW"/>
</dbReference>
<dbReference type="RefSeq" id="WP_023936403.1">
    <property type="nucleotide sequence ID" value="NZ_FUXH01000005.1"/>
</dbReference>
<dbReference type="SUPFAM" id="SSF54427">
    <property type="entry name" value="NTF2-like"/>
    <property type="match status" value="1"/>
</dbReference>
<organism evidence="2 4">
    <name type="scientific">Porphyromonas crevioricanis</name>
    <dbReference type="NCBI Taxonomy" id="393921"/>
    <lineage>
        <taxon>Bacteria</taxon>
        <taxon>Pseudomonadati</taxon>
        <taxon>Bacteroidota</taxon>
        <taxon>Bacteroidia</taxon>
        <taxon>Bacteroidales</taxon>
        <taxon>Porphyromonadaceae</taxon>
        <taxon>Porphyromonas</taxon>
    </lineage>
</organism>
<dbReference type="OrthoDB" id="7859473at2"/>
<dbReference type="InterPro" id="IPR032710">
    <property type="entry name" value="NTF2-like_dom_sf"/>
</dbReference>
<evidence type="ECO:0000313" key="4">
    <source>
        <dbReference type="Proteomes" id="UP000030136"/>
    </source>
</evidence>
<sequence length="134" mass="14952">MEKKTEKVSQFYTALAQGDFETVGALLSDNLIWHQPGEGTLSGIYNGKQSVFAHLGRMAQLSNGTFAINHVDYITENGDLVVASIGFMVSASGHSIEMKGVDLFRFDNDLIKEVWLFSERIDEEDQFWTALAQD</sequence>
<reference evidence="3 5" key="2">
    <citation type="submission" date="2018-06" db="EMBL/GenBank/DDBJ databases">
        <authorList>
            <consortium name="Pathogen Informatics"/>
            <person name="Doyle S."/>
        </authorList>
    </citation>
    <scope>NUCLEOTIDE SEQUENCE [LARGE SCALE GENOMIC DNA]</scope>
    <source>
        <strain evidence="3 5">NCTC12858</strain>
    </source>
</reference>
<dbReference type="EMBL" id="JQJC01000023">
    <property type="protein sequence ID" value="KGN93793.1"/>
    <property type="molecule type" value="Genomic_DNA"/>
</dbReference>
<evidence type="ECO:0000259" key="1">
    <source>
        <dbReference type="Pfam" id="PF12680"/>
    </source>
</evidence>
<dbReference type="Proteomes" id="UP000249300">
    <property type="component" value="Chromosome 1"/>
</dbReference>
<dbReference type="Gene3D" id="3.10.450.50">
    <property type="match status" value="1"/>
</dbReference>
<gene>
    <name evidence="2" type="ORF">HQ38_08480</name>
    <name evidence="3" type="ORF">NCTC12858_00232</name>
</gene>